<evidence type="ECO:0000313" key="8">
    <source>
        <dbReference type="Proteomes" id="UP000775213"/>
    </source>
</evidence>
<accession>A0AAV7FRF6</accession>
<dbReference type="AlphaFoldDB" id="A0AAV7FRF6"/>
<dbReference type="GO" id="GO:0042254">
    <property type="term" value="P:ribosome biogenesis"/>
    <property type="evidence" value="ECO:0007669"/>
    <property type="project" value="UniProtKB-KW"/>
</dbReference>
<evidence type="ECO:0000313" key="7">
    <source>
        <dbReference type="EMBL" id="KAH0445952.1"/>
    </source>
</evidence>
<comment type="function">
    <text evidence="5">Involved in ribosomal large subunit assembly.</text>
</comment>
<organism evidence="7 8">
    <name type="scientific">Dendrobium chrysotoxum</name>
    <name type="common">Orchid</name>
    <dbReference type="NCBI Taxonomy" id="161865"/>
    <lineage>
        <taxon>Eukaryota</taxon>
        <taxon>Viridiplantae</taxon>
        <taxon>Streptophyta</taxon>
        <taxon>Embryophyta</taxon>
        <taxon>Tracheophyta</taxon>
        <taxon>Spermatophyta</taxon>
        <taxon>Magnoliopsida</taxon>
        <taxon>Liliopsida</taxon>
        <taxon>Asparagales</taxon>
        <taxon>Orchidaceae</taxon>
        <taxon>Epidendroideae</taxon>
        <taxon>Malaxideae</taxon>
        <taxon>Dendrobiinae</taxon>
        <taxon>Dendrobium</taxon>
    </lineage>
</organism>
<evidence type="ECO:0000256" key="1">
    <source>
        <dbReference type="ARBA" id="ARBA00004123"/>
    </source>
</evidence>
<comment type="caution">
    <text evidence="7">The sequence shown here is derived from an EMBL/GenBank/DDBJ whole genome shotgun (WGS) entry which is preliminary data.</text>
</comment>
<comment type="similarity">
    <text evidence="2 5">Belongs to the RRS1 family.</text>
</comment>
<reference evidence="7 8" key="1">
    <citation type="journal article" date="2021" name="Hortic Res">
        <title>Chromosome-scale assembly of the Dendrobium chrysotoxum genome enhances the understanding of orchid evolution.</title>
        <authorList>
            <person name="Zhang Y."/>
            <person name="Zhang G.Q."/>
            <person name="Zhang D."/>
            <person name="Liu X.D."/>
            <person name="Xu X.Y."/>
            <person name="Sun W.H."/>
            <person name="Yu X."/>
            <person name="Zhu X."/>
            <person name="Wang Z.W."/>
            <person name="Zhao X."/>
            <person name="Zhong W.Y."/>
            <person name="Chen H."/>
            <person name="Yin W.L."/>
            <person name="Huang T."/>
            <person name="Niu S.C."/>
            <person name="Liu Z.J."/>
        </authorList>
    </citation>
    <scope>NUCLEOTIDE SEQUENCE [LARGE SCALE GENOMIC DNA]</scope>
    <source>
        <strain evidence="7">Lindl</strain>
    </source>
</reference>
<evidence type="ECO:0000256" key="2">
    <source>
        <dbReference type="ARBA" id="ARBA00010077"/>
    </source>
</evidence>
<feature type="region of interest" description="Disordered" evidence="6">
    <location>
        <begin position="134"/>
        <end position="207"/>
    </location>
</feature>
<feature type="region of interest" description="Disordered" evidence="6">
    <location>
        <begin position="294"/>
        <end position="314"/>
    </location>
</feature>
<feature type="compositionally biased region" description="Basic and acidic residues" evidence="6">
    <location>
        <begin position="194"/>
        <end position="207"/>
    </location>
</feature>
<name>A0AAV7FRF6_DENCH</name>
<comment type="subcellular location">
    <subcellularLocation>
        <location evidence="1 5">Nucleus</location>
    </subcellularLocation>
</comment>
<dbReference type="Pfam" id="PF04939">
    <property type="entry name" value="RRS1"/>
    <property type="match status" value="1"/>
</dbReference>
<dbReference type="EMBL" id="JAGFBR010000305">
    <property type="protein sequence ID" value="KAH0445952.1"/>
    <property type="molecule type" value="Genomic_DNA"/>
</dbReference>
<keyword evidence="8" id="KW-1185">Reference proteome</keyword>
<feature type="compositionally biased region" description="Polar residues" evidence="6">
    <location>
        <begin position="158"/>
        <end position="168"/>
    </location>
</feature>
<evidence type="ECO:0000256" key="3">
    <source>
        <dbReference type="ARBA" id="ARBA00022517"/>
    </source>
</evidence>
<keyword evidence="3 5" id="KW-0690">Ribosome biogenesis</keyword>
<evidence type="ECO:0000256" key="6">
    <source>
        <dbReference type="SAM" id="MobiDB-lite"/>
    </source>
</evidence>
<gene>
    <name evidence="7" type="ORF">IEQ34_025213</name>
</gene>
<sequence length="314" mass="35422">MAFDAGLLMSVDSSDLDSKQFKDEKAREELIQSRVLASTRSLIALLQTLPITQHPDLGPLAALPTPAYPVLPREKPLPKPRAETKWEAFAKRKGIANKKKDKMVWDDEAKEWVPRWGFKGKNKKEEEQWIHELPNNVDDDHNPVSALKKQRKERSLHNKGQQLKNATRANAEIQKKQDKSSDTLQSNPLIRANGAEKKRSEREQRMAKLDIDVLRSRGSTASMGRFDKTLEGEQKEKGIKRKFEANEVDASKERASHMALLNKMTNGTLATNKRNGDKDLVNVRKAVRFASDGKGSRVLAGDLGKSKGKSRTRK</sequence>
<dbReference type="GO" id="GO:0005634">
    <property type="term" value="C:nucleus"/>
    <property type="evidence" value="ECO:0007669"/>
    <property type="project" value="UniProtKB-SubCell"/>
</dbReference>
<dbReference type="InterPro" id="IPR007023">
    <property type="entry name" value="Ribosom_reg"/>
</dbReference>
<dbReference type="Proteomes" id="UP000775213">
    <property type="component" value="Unassembled WGS sequence"/>
</dbReference>
<protein>
    <recommendedName>
        <fullName evidence="5">Ribosome biogenesis regulatory protein</fullName>
    </recommendedName>
</protein>
<proteinExistence type="inferred from homology"/>
<keyword evidence="4 5" id="KW-0539">Nucleus</keyword>
<evidence type="ECO:0000256" key="4">
    <source>
        <dbReference type="ARBA" id="ARBA00023242"/>
    </source>
</evidence>
<evidence type="ECO:0000256" key="5">
    <source>
        <dbReference type="RuleBase" id="RU364132"/>
    </source>
</evidence>